<accession>A0A0F8X5T6</accession>
<gene>
    <name evidence="1" type="ORF">LCGC14_3065850</name>
</gene>
<comment type="caution">
    <text evidence="1">The sequence shown here is derived from an EMBL/GenBank/DDBJ whole genome shotgun (WGS) entry which is preliminary data.</text>
</comment>
<sequence>MAGITVEQAIDLGQATLESFVQDDLQVALKHQSYEVLNQWFKGDKIQIDGGDRVTRYITLRDAGNAQHVRMYDVDTPNVANVDEVIRVNWTHAQVSFTYSIKELAMNKGNRSRIYSLLKQRRMNAFREFADLLEEAAWETPASATDDRSPFGIPGWLAQGDTGSGEEGFVGYLPDFTTAGDTESGFGATLLHTLD</sequence>
<evidence type="ECO:0000313" key="1">
    <source>
        <dbReference type="EMBL" id="KKK56305.1"/>
    </source>
</evidence>
<organism evidence="1">
    <name type="scientific">marine sediment metagenome</name>
    <dbReference type="NCBI Taxonomy" id="412755"/>
    <lineage>
        <taxon>unclassified sequences</taxon>
        <taxon>metagenomes</taxon>
        <taxon>ecological metagenomes</taxon>
    </lineage>
</organism>
<dbReference type="AlphaFoldDB" id="A0A0F8X5T6"/>
<name>A0A0F8X5T6_9ZZZZ</name>
<reference evidence="1" key="1">
    <citation type="journal article" date="2015" name="Nature">
        <title>Complex archaea that bridge the gap between prokaryotes and eukaryotes.</title>
        <authorList>
            <person name="Spang A."/>
            <person name="Saw J.H."/>
            <person name="Jorgensen S.L."/>
            <person name="Zaremba-Niedzwiedzka K."/>
            <person name="Martijn J."/>
            <person name="Lind A.E."/>
            <person name="van Eijk R."/>
            <person name="Schleper C."/>
            <person name="Guy L."/>
            <person name="Ettema T.J."/>
        </authorList>
    </citation>
    <scope>NUCLEOTIDE SEQUENCE</scope>
</reference>
<protein>
    <submittedName>
        <fullName evidence="1">Uncharacterized protein</fullName>
    </submittedName>
</protein>
<feature type="non-terminal residue" evidence="1">
    <location>
        <position position="195"/>
    </location>
</feature>
<dbReference type="EMBL" id="LAZR01065062">
    <property type="protein sequence ID" value="KKK56305.1"/>
    <property type="molecule type" value="Genomic_DNA"/>
</dbReference>
<proteinExistence type="predicted"/>